<name>A0A2B4T0R6_STYPI</name>
<dbReference type="EC" id="2.8.1.12" evidence="4"/>
<reference evidence="6" key="1">
    <citation type="journal article" date="2017" name="bioRxiv">
        <title>Comparative analysis of the genomes of Stylophora pistillata and Acropora digitifera provides evidence for extensive differences between species of corals.</title>
        <authorList>
            <person name="Voolstra C.R."/>
            <person name="Li Y."/>
            <person name="Liew Y.J."/>
            <person name="Baumgarten S."/>
            <person name="Zoccola D."/>
            <person name="Flot J.-F."/>
            <person name="Tambutte S."/>
            <person name="Allemand D."/>
            <person name="Aranda M."/>
        </authorList>
    </citation>
    <scope>NUCLEOTIDE SEQUENCE [LARGE SCALE GENOMIC DNA]</scope>
</reference>
<dbReference type="Pfam" id="PF02391">
    <property type="entry name" value="MoaE"/>
    <property type="match status" value="1"/>
</dbReference>
<feature type="binding site" evidence="4">
    <location>
        <begin position="212"/>
        <end position="213"/>
    </location>
    <ligand>
        <name>substrate</name>
    </ligand>
</feature>
<dbReference type="InterPro" id="IPR003448">
    <property type="entry name" value="Mopterin_biosynth_MoaE"/>
</dbReference>
<comment type="similarity">
    <text evidence="4">Belongs to the MoaE family. MOCS2B subfamily.</text>
</comment>
<gene>
    <name evidence="5" type="primary">MOCS2</name>
    <name evidence="5" type="ORF">AWC38_SpisGene176</name>
</gene>
<dbReference type="CDD" id="cd00756">
    <property type="entry name" value="MoaE"/>
    <property type="match status" value="1"/>
</dbReference>
<comment type="pathway">
    <text evidence="4">Cofactor biosynthesis; molybdopterin biosynthesis.</text>
</comment>
<evidence type="ECO:0000313" key="6">
    <source>
        <dbReference type="Proteomes" id="UP000225706"/>
    </source>
</evidence>
<sequence>MDHVNNDGTDKVEITVLFFAKSRELVEQRSAQIFIGKRLRGRDLIASILNHFPSLSVIQENLVIAVNQHYIEKESEINLKGAYNDIIFKFLPSSTVPIVTESKGKVHSLHMADDTIVITPDHLHVDQVTEIVGAPSAGAISLFVGTTRDNFNGKTVVRLEYEAYIPMARSEMRKICQQVREKWEVIKIAIFHRIGVVPLGEASVIIAVSSAHRMNSLEAVQYCIDTLKATVPIWKKEVYEQGEPSWKENSECFWAKKARSSKQSTV</sequence>
<feature type="binding site" evidence="4">
    <location>
        <position position="228"/>
    </location>
    <ligand>
        <name>substrate</name>
    </ligand>
</feature>
<keyword evidence="2 4" id="KW-0808">Transferase</keyword>
<dbReference type="GO" id="GO:0030366">
    <property type="term" value="F:molybdopterin synthase activity"/>
    <property type="evidence" value="ECO:0007669"/>
    <property type="project" value="UniProtKB-UniRule"/>
</dbReference>
<proteinExistence type="inferred from homology"/>
<dbReference type="InterPro" id="IPR012675">
    <property type="entry name" value="Beta-grasp_dom_sf"/>
</dbReference>
<evidence type="ECO:0000256" key="4">
    <source>
        <dbReference type="HAMAP-Rule" id="MF_03052"/>
    </source>
</evidence>
<keyword evidence="1 4" id="KW-0963">Cytoplasm</keyword>
<evidence type="ECO:0000256" key="3">
    <source>
        <dbReference type="ARBA" id="ARBA00023150"/>
    </source>
</evidence>
<dbReference type="UniPathway" id="UPA00344"/>
<evidence type="ECO:0000313" key="5">
    <source>
        <dbReference type="EMBL" id="PFX34999.1"/>
    </source>
</evidence>
<comment type="subcellular location">
    <subcellularLocation>
        <location evidence="4">Cytoplasm</location>
    </subcellularLocation>
</comment>
<dbReference type="Gene3D" id="3.90.1170.40">
    <property type="entry name" value="Molybdopterin biosynthesis MoaE subunit"/>
    <property type="match status" value="1"/>
</dbReference>
<dbReference type="AlphaFoldDB" id="A0A2B4T0R6"/>
<evidence type="ECO:0000256" key="1">
    <source>
        <dbReference type="ARBA" id="ARBA00022490"/>
    </source>
</evidence>
<dbReference type="CDD" id="cd00754">
    <property type="entry name" value="Ubl_MoaD"/>
    <property type="match status" value="1"/>
</dbReference>
<dbReference type="SUPFAM" id="SSF54690">
    <property type="entry name" value="Molybdopterin synthase subunit MoaE"/>
    <property type="match status" value="1"/>
</dbReference>
<dbReference type="FunFam" id="3.90.1170.40:FF:000002">
    <property type="entry name" value="Molybdopterin synthase catalytic subunit"/>
    <property type="match status" value="1"/>
</dbReference>
<comment type="function">
    <text evidence="4">Catalytic subunit of the molybdopterin synthase complex, a complex that catalyzes the conversion of precursor Z into molybdopterin. Acts by mediating the incorporation of 2 sulfur atoms from thiocarboxylated MOCS2A into precursor Z to generate a dithiolene group.</text>
</comment>
<dbReference type="HAMAP" id="MF_03052">
    <property type="entry name" value="MOC2B"/>
    <property type="match status" value="1"/>
</dbReference>
<dbReference type="Gene3D" id="3.10.20.30">
    <property type="match status" value="1"/>
</dbReference>
<keyword evidence="3 4" id="KW-0501">Molybdenum cofactor biosynthesis</keyword>
<feature type="binding site" evidence="4">
    <location>
        <begin position="235"/>
        <end position="237"/>
    </location>
    <ligand>
        <name>substrate</name>
    </ligand>
</feature>
<dbReference type="Proteomes" id="UP000225706">
    <property type="component" value="Unassembled WGS sequence"/>
</dbReference>
<comment type="catalytic activity">
    <reaction evidence="4">
        <text>2 [molybdopterin-synthase sulfur-carrier protein]-C-terminal-Gly-aminoethanethioate + cyclic pyranopterin phosphate + H2O = molybdopterin + 2 [molybdopterin-synthase sulfur-carrier protein]-C-terminal Gly-Gly + 2 H(+)</text>
        <dbReference type="Rhea" id="RHEA:26333"/>
        <dbReference type="Rhea" id="RHEA-COMP:12202"/>
        <dbReference type="Rhea" id="RHEA-COMP:19907"/>
        <dbReference type="ChEBI" id="CHEBI:15377"/>
        <dbReference type="ChEBI" id="CHEBI:15378"/>
        <dbReference type="ChEBI" id="CHEBI:58698"/>
        <dbReference type="ChEBI" id="CHEBI:59648"/>
        <dbReference type="ChEBI" id="CHEBI:90778"/>
        <dbReference type="ChEBI" id="CHEBI:232372"/>
        <dbReference type="EC" id="2.8.1.12"/>
    </reaction>
</comment>
<dbReference type="OrthoDB" id="5531344at2759"/>
<comment type="caution">
    <text evidence="5">The sequence shown here is derived from an EMBL/GenBank/DDBJ whole genome shotgun (WGS) entry which is preliminary data.</text>
</comment>
<protein>
    <recommendedName>
        <fullName evidence="4">Molybdopterin synthase catalytic subunit</fullName>
        <ecNumber evidence="4">2.8.1.12</ecNumber>
    </recommendedName>
    <alternativeName>
        <fullName evidence="4">Molybdenum cofactor synthesis protein 2 large subunit</fullName>
    </alternativeName>
    <alternativeName>
        <fullName evidence="4">Molybdenum cofactor synthesis protein 2B</fullName>
        <shortName evidence="4">MOCS2B</shortName>
    </alternativeName>
</protein>
<dbReference type="InterPro" id="IPR028888">
    <property type="entry name" value="MOCS2B_euk"/>
</dbReference>
<organism evidence="5 6">
    <name type="scientific">Stylophora pistillata</name>
    <name type="common">Smooth cauliflower coral</name>
    <dbReference type="NCBI Taxonomy" id="50429"/>
    <lineage>
        <taxon>Eukaryota</taxon>
        <taxon>Metazoa</taxon>
        <taxon>Cnidaria</taxon>
        <taxon>Anthozoa</taxon>
        <taxon>Hexacorallia</taxon>
        <taxon>Scleractinia</taxon>
        <taxon>Astrocoeniina</taxon>
        <taxon>Pocilloporidae</taxon>
        <taxon>Stylophora</taxon>
    </lineage>
</organism>
<dbReference type="EMBL" id="LSMT01000001">
    <property type="protein sequence ID" value="PFX34999.1"/>
    <property type="molecule type" value="Genomic_DNA"/>
</dbReference>
<dbReference type="PANTHER" id="PTHR23404">
    <property type="entry name" value="MOLYBDOPTERIN SYNTHASE RELATED"/>
    <property type="match status" value="1"/>
</dbReference>
<comment type="subunit">
    <text evidence="4">Heterotetramer; composed of 2 small (MOCS2A) and 2 large (MOCS2B) subunits.</text>
</comment>
<dbReference type="GO" id="GO:0006777">
    <property type="term" value="P:Mo-molybdopterin cofactor biosynthetic process"/>
    <property type="evidence" value="ECO:0007669"/>
    <property type="project" value="UniProtKB-UniRule"/>
</dbReference>
<accession>A0A2B4T0R6</accession>
<dbReference type="STRING" id="50429.A0A2B4T0R6"/>
<dbReference type="GO" id="GO:1990140">
    <property type="term" value="C:molybdopterin synthase complex"/>
    <property type="evidence" value="ECO:0007669"/>
    <property type="project" value="UniProtKB-UniRule"/>
</dbReference>
<dbReference type="InterPro" id="IPR036563">
    <property type="entry name" value="MoaE_sf"/>
</dbReference>
<evidence type="ECO:0000256" key="2">
    <source>
        <dbReference type="ARBA" id="ARBA00022679"/>
    </source>
</evidence>
<keyword evidence="6" id="KW-1185">Reference proteome</keyword>